<dbReference type="InterPro" id="IPR036426">
    <property type="entry name" value="Bulb-type_lectin_dom_sf"/>
</dbReference>
<keyword evidence="7" id="KW-1185">Reference proteome</keyword>
<gene>
    <name evidence="6" type="ORF">VFH_I052720</name>
</gene>
<feature type="domain" description="Bulb-type lectin" evidence="5">
    <location>
        <begin position="29"/>
        <end position="161"/>
    </location>
</feature>
<dbReference type="AlphaFoldDB" id="A0AAV0Z4I6"/>
<dbReference type="Pfam" id="PF00954">
    <property type="entry name" value="S_locus_glycop"/>
    <property type="match status" value="1"/>
</dbReference>
<dbReference type="Proteomes" id="UP001157006">
    <property type="component" value="Chromosome 1S"/>
</dbReference>
<dbReference type="Gene3D" id="2.90.10.10">
    <property type="entry name" value="Bulb-type lectin domain"/>
    <property type="match status" value="1"/>
</dbReference>
<accession>A0AAV0Z4I6</accession>
<feature type="chain" id="PRO_5043998728" description="Bulb-type lectin domain-containing protein" evidence="4">
    <location>
        <begin position="28"/>
        <end position="280"/>
    </location>
</feature>
<name>A0AAV0Z4I6_VICFA</name>
<dbReference type="GO" id="GO:0048544">
    <property type="term" value="P:recognition of pollen"/>
    <property type="evidence" value="ECO:0007669"/>
    <property type="project" value="InterPro"/>
</dbReference>
<evidence type="ECO:0000256" key="1">
    <source>
        <dbReference type="ARBA" id="ARBA00022729"/>
    </source>
</evidence>
<reference evidence="6 7" key="1">
    <citation type="submission" date="2023-01" db="EMBL/GenBank/DDBJ databases">
        <authorList>
            <person name="Kreplak J."/>
        </authorList>
    </citation>
    <scope>NUCLEOTIDE SEQUENCE [LARGE SCALE GENOMIC DNA]</scope>
</reference>
<dbReference type="Pfam" id="PF01453">
    <property type="entry name" value="B_lectin"/>
    <property type="match status" value="1"/>
</dbReference>
<feature type="signal peptide" evidence="4">
    <location>
        <begin position="1"/>
        <end position="27"/>
    </location>
</feature>
<dbReference type="SMART" id="SM00108">
    <property type="entry name" value="B_lectin"/>
    <property type="match status" value="1"/>
</dbReference>
<dbReference type="EMBL" id="OX451735">
    <property type="protein sequence ID" value="CAI8592672.1"/>
    <property type="molecule type" value="Genomic_DNA"/>
</dbReference>
<evidence type="ECO:0000256" key="4">
    <source>
        <dbReference type="SAM" id="SignalP"/>
    </source>
</evidence>
<evidence type="ECO:0000256" key="3">
    <source>
        <dbReference type="ARBA" id="ARBA00023180"/>
    </source>
</evidence>
<sequence length="280" mass="32160">MLNMMKPWFRLYLLNLLLSLHYYPSLAALTSISINQSVSGDQTIISRGGIFELGFFKPSNSSKDYIGICNLVLIDESSNQVWSINMSFPKSDSVVAILLDSGNLVLRNRHNDDASDPLWQSSDHPTDTWLPDSKIRLDNKAKKPQYFTSWKNRDDPGMGLFSFKLDLKGTISYSILWNKSEQYWTSGAWNGHIFSQVPEMRLNYIYNLSLESNENETYFTYSVYNPSIMSRFVMDISGQIKQLSWLENVKEWNLFSTQPRGRNISTTLKELSNIKSISAN</sequence>
<keyword evidence="1 4" id="KW-0732">Signal</keyword>
<evidence type="ECO:0000313" key="7">
    <source>
        <dbReference type="Proteomes" id="UP001157006"/>
    </source>
</evidence>
<organism evidence="6 7">
    <name type="scientific">Vicia faba</name>
    <name type="common">Broad bean</name>
    <name type="synonym">Faba vulgaris</name>
    <dbReference type="NCBI Taxonomy" id="3906"/>
    <lineage>
        <taxon>Eukaryota</taxon>
        <taxon>Viridiplantae</taxon>
        <taxon>Streptophyta</taxon>
        <taxon>Embryophyta</taxon>
        <taxon>Tracheophyta</taxon>
        <taxon>Spermatophyta</taxon>
        <taxon>Magnoliopsida</taxon>
        <taxon>eudicotyledons</taxon>
        <taxon>Gunneridae</taxon>
        <taxon>Pentapetalae</taxon>
        <taxon>rosids</taxon>
        <taxon>fabids</taxon>
        <taxon>Fabales</taxon>
        <taxon>Fabaceae</taxon>
        <taxon>Papilionoideae</taxon>
        <taxon>50 kb inversion clade</taxon>
        <taxon>NPAAA clade</taxon>
        <taxon>Hologalegina</taxon>
        <taxon>IRL clade</taxon>
        <taxon>Fabeae</taxon>
        <taxon>Vicia</taxon>
    </lineage>
</organism>
<dbReference type="PANTHER" id="PTHR32444">
    <property type="entry name" value="BULB-TYPE LECTIN DOMAIN-CONTAINING PROTEIN"/>
    <property type="match status" value="1"/>
</dbReference>
<keyword evidence="2" id="KW-1015">Disulfide bond</keyword>
<dbReference type="SUPFAM" id="SSF51110">
    <property type="entry name" value="alpha-D-mannose-specific plant lectins"/>
    <property type="match status" value="1"/>
</dbReference>
<dbReference type="InterPro" id="IPR001480">
    <property type="entry name" value="Bulb-type_lectin_dom"/>
</dbReference>
<dbReference type="PANTHER" id="PTHR32444:SF247">
    <property type="entry name" value="OS01G0958200 PROTEIN"/>
    <property type="match status" value="1"/>
</dbReference>
<dbReference type="PROSITE" id="PS50927">
    <property type="entry name" value="BULB_LECTIN"/>
    <property type="match status" value="1"/>
</dbReference>
<evidence type="ECO:0000256" key="2">
    <source>
        <dbReference type="ARBA" id="ARBA00023157"/>
    </source>
</evidence>
<keyword evidence="3" id="KW-0325">Glycoprotein</keyword>
<evidence type="ECO:0000313" key="6">
    <source>
        <dbReference type="EMBL" id="CAI8592672.1"/>
    </source>
</evidence>
<protein>
    <recommendedName>
        <fullName evidence="5">Bulb-type lectin domain-containing protein</fullName>
    </recommendedName>
</protein>
<proteinExistence type="predicted"/>
<dbReference type="InterPro" id="IPR000858">
    <property type="entry name" value="S_locus_glycoprot_dom"/>
</dbReference>
<evidence type="ECO:0000259" key="5">
    <source>
        <dbReference type="PROSITE" id="PS50927"/>
    </source>
</evidence>